<dbReference type="PANTHER" id="PTHR30582:SF24">
    <property type="entry name" value="L,D-TRANSPEPTIDASE ERFK_SRFK-RELATED"/>
    <property type="match status" value="1"/>
</dbReference>
<evidence type="ECO:0000256" key="3">
    <source>
        <dbReference type="ARBA" id="ARBA00022676"/>
    </source>
</evidence>
<keyword evidence="6 9" id="KW-0133">Cell shape</keyword>
<dbReference type="RefSeq" id="WP_180892273.1">
    <property type="nucleotide sequence ID" value="NZ_JACCKD010000002.1"/>
</dbReference>
<dbReference type="GO" id="GO:0008360">
    <property type="term" value="P:regulation of cell shape"/>
    <property type="evidence" value="ECO:0007669"/>
    <property type="project" value="UniProtKB-UniRule"/>
</dbReference>
<feature type="active site" description="Proton donor/acceptor" evidence="9">
    <location>
        <position position="226"/>
    </location>
</feature>
<keyword evidence="11" id="KW-0472">Membrane</keyword>
<evidence type="ECO:0000256" key="1">
    <source>
        <dbReference type="ARBA" id="ARBA00004752"/>
    </source>
</evidence>
<evidence type="ECO:0000256" key="8">
    <source>
        <dbReference type="ARBA" id="ARBA00023316"/>
    </source>
</evidence>
<dbReference type="GO" id="GO:0005576">
    <property type="term" value="C:extracellular region"/>
    <property type="evidence" value="ECO:0007669"/>
    <property type="project" value="TreeGrafter"/>
</dbReference>
<dbReference type="InterPro" id="IPR038063">
    <property type="entry name" value="Transpep_catalytic_dom"/>
</dbReference>
<name>A0A838A982_9PSEU</name>
<evidence type="ECO:0000256" key="5">
    <source>
        <dbReference type="ARBA" id="ARBA00022801"/>
    </source>
</evidence>
<comment type="caution">
    <text evidence="13">The sequence shown here is derived from an EMBL/GenBank/DDBJ whole genome shotgun (WGS) entry which is preliminary data.</text>
</comment>
<dbReference type="GO" id="GO:0071972">
    <property type="term" value="F:peptidoglycan L,D-transpeptidase activity"/>
    <property type="evidence" value="ECO:0007669"/>
    <property type="project" value="TreeGrafter"/>
</dbReference>
<dbReference type="GO" id="GO:0018104">
    <property type="term" value="P:peptidoglycan-protein cross-linking"/>
    <property type="evidence" value="ECO:0007669"/>
    <property type="project" value="TreeGrafter"/>
</dbReference>
<comment type="pathway">
    <text evidence="1 9">Cell wall biogenesis; peptidoglycan biosynthesis.</text>
</comment>
<reference evidence="13 14" key="1">
    <citation type="submission" date="2020-07" db="EMBL/GenBank/DDBJ databases">
        <title>Genome of Haloechinothrix sp.</title>
        <authorList>
            <person name="Tang S.-K."/>
            <person name="Yang L."/>
            <person name="Zhu W.-Y."/>
        </authorList>
    </citation>
    <scope>NUCLEOTIDE SEQUENCE [LARGE SCALE GENOMIC DNA]</scope>
    <source>
        <strain evidence="13 14">YIM 98757</strain>
    </source>
</reference>
<keyword evidence="4" id="KW-0808">Transferase</keyword>
<keyword evidence="11" id="KW-0812">Transmembrane</keyword>
<sequence length="266" mass="27301">MNITTRDREAGWRPALVLATIGAVLLVVVGVAAAVLLAGRAATPAEEGSGSSAQSGQEASAGQDGSGALVARAAGETAIYDHPSAQAPSGTVPEVTPFGTETVMLITENGAAEHDGWFEVRTPVRPNDATGWVRADAVEVEEVDLAVDIDLDGRELTVLDSGEELLSTQAGIGEPAYPTPPGRFYITDKLKTPDPGGAYGPYALGLSAYSEVLTEFMGGDGQVGIHGTDTPSSIGKASSHGCVRISNELIEELAHLLPLGTPVTIS</sequence>
<dbReference type="InterPro" id="IPR005490">
    <property type="entry name" value="LD_TPept_cat_dom"/>
</dbReference>
<dbReference type="InterPro" id="IPR050979">
    <property type="entry name" value="LD-transpeptidase"/>
</dbReference>
<evidence type="ECO:0000256" key="11">
    <source>
        <dbReference type="SAM" id="Phobius"/>
    </source>
</evidence>
<evidence type="ECO:0000256" key="7">
    <source>
        <dbReference type="ARBA" id="ARBA00022984"/>
    </source>
</evidence>
<evidence type="ECO:0000256" key="6">
    <source>
        <dbReference type="ARBA" id="ARBA00022960"/>
    </source>
</evidence>
<keyword evidence="14" id="KW-1185">Reference proteome</keyword>
<dbReference type="AlphaFoldDB" id="A0A838A982"/>
<organism evidence="13 14">
    <name type="scientific">Haloechinothrix aidingensis</name>
    <dbReference type="NCBI Taxonomy" id="2752311"/>
    <lineage>
        <taxon>Bacteria</taxon>
        <taxon>Bacillati</taxon>
        <taxon>Actinomycetota</taxon>
        <taxon>Actinomycetes</taxon>
        <taxon>Pseudonocardiales</taxon>
        <taxon>Pseudonocardiaceae</taxon>
        <taxon>Haloechinothrix</taxon>
    </lineage>
</organism>
<evidence type="ECO:0000256" key="9">
    <source>
        <dbReference type="PROSITE-ProRule" id="PRU01373"/>
    </source>
</evidence>
<keyword evidence="3" id="KW-0328">Glycosyltransferase</keyword>
<dbReference type="UniPathway" id="UPA00219"/>
<feature type="transmembrane region" description="Helical" evidence="11">
    <location>
        <begin position="15"/>
        <end position="38"/>
    </location>
</feature>
<keyword evidence="5" id="KW-0378">Hydrolase</keyword>
<feature type="active site" description="Nucleophile" evidence="9">
    <location>
        <position position="242"/>
    </location>
</feature>
<dbReference type="Pfam" id="PF03734">
    <property type="entry name" value="YkuD"/>
    <property type="match status" value="1"/>
</dbReference>
<gene>
    <name evidence="13" type="ORF">H0B56_08085</name>
</gene>
<comment type="similarity">
    <text evidence="2">Belongs to the YkuD family.</text>
</comment>
<dbReference type="GO" id="GO:0016757">
    <property type="term" value="F:glycosyltransferase activity"/>
    <property type="evidence" value="ECO:0007669"/>
    <property type="project" value="UniProtKB-KW"/>
</dbReference>
<dbReference type="SUPFAM" id="SSF141523">
    <property type="entry name" value="L,D-transpeptidase catalytic domain-like"/>
    <property type="match status" value="1"/>
</dbReference>
<evidence type="ECO:0000259" key="12">
    <source>
        <dbReference type="PROSITE" id="PS52029"/>
    </source>
</evidence>
<keyword evidence="11" id="KW-1133">Transmembrane helix</keyword>
<evidence type="ECO:0000256" key="4">
    <source>
        <dbReference type="ARBA" id="ARBA00022679"/>
    </source>
</evidence>
<dbReference type="Gene3D" id="2.40.440.10">
    <property type="entry name" value="L,D-transpeptidase catalytic domain-like"/>
    <property type="match status" value="1"/>
</dbReference>
<evidence type="ECO:0000256" key="2">
    <source>
        <dbReference type="ARBA" id="ARBA00005992"/>
    </source>
</evidence>
<accession>A0A838A982</accession>
<dbReference type="PANTHER" id="PTHR30582">
    <property type="entry name" value="L,D-TRANSPEPTIDASE"/>
    <property type="match status" value="1"/>
</dbReference>
<dbReference type="EMBL" id="JACCKD010000002">
    <property type="protein sequence ID" value="MBA0125497.1"/>
    <property type="molecule type" value="Genomic_DNA"/>
</dbReference>
<evidence type="ECO:0000313" key="13">
    <source>
        <dbReference type="EMBL" id="MBA0125497.1"/>
    </source>
</evidence>
<evidence type="ECO:0000256" key="10">
    <source>
        <dbReference type="SAM" id="MobiDB-lite"/>
    </source>
</evidence>
<evidence type="ECO:0000313" key="14">
    <source>
        <dbReference type="Proteomes" id="UP000582974"/>
    </source>
</evidence>
<dbReference type="Proteomes" id="UP000582974">
    <property type="component" value="Unassembled WGS sequence"/>
</dbReference>
<dbReference type="GO" id="GO:0071555">
    <property type="term" value="P:cell wall organization"/>
    <property type="evidence" value="ECO:0007669"/>
    <property type="project" value="UniProtKB-UniRule"/>
</dbReference>
<keyword evidence="8 9" id="KW-0961">Cell wall biogenesis/degradation</keyword>
<feature type="domain" description="L,D-TPase catalytic" evidence="12">
    <location>
        <begin position="145"/>
        <end position="266"/>
    </location>
</feature>
<proteinExistence type="inferred from homology"/>
<dbReference type="CDD" id="cd16913">
    <property type="entry name" value="YkuD_like"/>
    <property type="match status" value="1"/>
</dbReference>
<keyword evidence="7 9" id="KW-0573">Peptidoglycan synthesis</keyword>
<protein>
    <submittedName>
        <fullName evidence="13">L,D-transpeptidase</fullName>
    </submittedName>
</protein>
<feature type="region of interest" description="Disordered" evidence="10">
    <location>
        <begin position="44"/>
        <end position="67"/>
    </location>
</feature>
<dbReference type="PROSITE" id="PS52029">
    <property type="entry name" value="LD_TPASE"/>
    <property type="match status" value="1"/>
</dbReference>